<keyword evidence="2" id="KW-0479">Metal-binding</keyword>
<dbReference type="Pfam" id="PF01352">
    <property type="entry name" value="KRAB"/>
    <property type="match status" value="1"/>
</dbReference>
<feature type="domain" description="C2H2-type" evidence="10">
    <location>
        <begin position="279"/>
        <end position="306"/>
    </location>
</feature>
<dbReference type="SUPFAM" id="SSF109640">
    <property type="entry name" value="KRAB domain (Kruppel-associated box)"/>
    <property type="match status" value="1"/>
</dbReference>
<evidence type="ECO:0000256" key="5">
    <source>
        <dbReference type="ARBA" id="ARBA00022833"/>
    </source>
</evidence>
<dbReference type="PROSITE" id="PS50157">
    <property type="entry name" value="ZINC_FINGER_C2H2_2"/>
    <property type="match status" value="4"/>
</dbReference>
<keyword evidence="7" id="KW-0539">Nucleus</keyword>
<dbReference type="FunFam" id="3.30.160.60:FF:001009">
    <property type="entry name" value="Zinc finger protein 26"/>
    <property type="match status" value="1"/>
</dbReference>
<evidence type="ECO:0000313" key="12">
    <source>
        <dbReference type="Proteomes" id="UP000694540"/>
    </source>
</evidence>
<feature type="region of interest" description="Disordered" evidence="9">
    <location>
        <begin position="247"/>
        <end position="278"/>
    </location>
</feature>
<dbReference type="Gene3D" id="6.10.140.140">
    <property type="match status" value="1"/>
</dbReference>
<dbReference type="GeneTree" id="ENSGT01150000286952"/>
<evidence type="ECO:0000256" key="2">
    <source>
        <dbReference type="ARBA" id="ARBA00022723"/>
    </source>
</evidence>
<evidence type="ECO:0000256" key="8">
    <source>
        <dbReference type="PROSITE-ProRule" id="PRU00042"/>
    </source>
</evidence>
<reference evidence="11" key="2">
    <citation type="submission" date="2025-09" db="UniProtKB">
        <authorList>
            <consortium name="Ensembl"/>
        </authorList>
    </citation>
    <scope>IDENTIFICATION</scope>
</reference>
<dbReference type="InterPro" id="IPR036051">
    <property type="entry name" value="KRAB_dom_sf"/>
</dbReference>
<evidence type="ECO:0000256" key="4">
    <source>
        <dbReference type="ARBA" id="ARBA00022771"/>
    </source>
</evidence>
<keyword evidence="5" id="KW-0862">Zinc</keyword>
<evidence type="ECO:0000313" key="11">
    <source>
        <dbReference type="Ensembl" id="ENSCWAP00000019160.1"/>
    </source>
</evidence>
<dbReference type="GO" id="GO:0005634">
    <property type="term" value="C:nucleus"/>
    <property type="evidence" value="ECO:0007669"/>
    <property type="project" value="UniProtKB-SubCell"/>
</dbReference>
<dbReference type="InterPro" id="IPR036236">
    <property type="entry name" value="Znf_C2H2_sf"/>
</dbReference>
<proteinExistence type="predicted"/>
<dbReference type="GO" id="GO:0032502">
    <property type="term" value="P:developmental process"/>
    <property type="evidence" value="ECO:0007669"/>
    <property type="project" value="UniProtKB-ARBA"/>
</dbReference>
<name>A0A8C3WXV2_9CETA</name>
<dbReference type="FunFam" id="3.30.160.60:FF:002090">
    <property type="entry name" value="Zinc finger protein 473"/>
    <property type="match status" value="1"/>
</dbReference>
<dbReference type="FunFam" id="3.30.160.60:FF:000597">
    <property type="entry name" value="zinc finger protein 236 isoform X3"/>
    <property type="match status" value="1"/>
</dbReference>
<feature type="region of interest" description="Disordered" evidence="9">
    <location>
        <begin position="106"/>
        <end position="133"/>
    </location>
</feature>
<dbReference type="Proteomes" id="UP000694540">
    <property type="component" value="Unplaced"/>
</dbReference>
<reference evidence="11" key="1">
    <citation type="submission" date="2025-08" db="UniProtKB">
        <authorList>
            <consortium name="Ensembl"/>
        </authorList>
    </citation>
    <scope>IDENTIFICATION</scope>
</reference>
<organism evidence="11 12">
    <name type="scientific">Catagonus wagneri</name>
    <name type="common">Chacoan peccary</name>
    <dbReference type="NCBI Taxonomy" id="51154"/>
    <lineage>
        <taxon>Eukaryota</taxon>
        <taxon>Metazoa</taxon>
        <taxon>Chordata</taxon>
        <taxon>Craniata</taxon>
        <taxon>Vertebrata</taxon>
        <taxon>Euteleostomi</taxon>
        <taxon>Mammalia</taxon>
        <taxon>Eutheria</taxon>
        <taxon>Laurasiatheria</taxon>
        <taxon>Artiodactyla</taxon>
        <taxon>Suina</taxon>
        <taxon>Tayassuidae</taxon>
        <taxon>Catagonus</taxon>
    </lineage>
</organism>
<dbReference type="PROSITE" id="PS00028">
    <property type="entry name" value="ZINC_FINGER_C2H2_1"/>
    <property type="match status" value="4"/>
</dbReference>
<evidence type="ECO:0000256" key="3">
    <source>
        <dbReference type="ARBA" id="ARBA00022737"/>
    </source>
</evidence>
<keyword evidence="4 8" id="KW-0863">Zinc-finger</keyword>
<evidence type="ECO:0000259" key="10">
    <source>
        <dbReference type="PROSITE" id="PS50157"/>
    </source>
</evidence>
<keyword evidence="12" id="KW-1185">Reference proteome</keyword>
<evidence type="ECO:0000256" key="1">
    <source>
        <dbReference type="ARBA" id="ARBA00004123"/>
    </source>
</evidence>
<dbReference type="PANTHER" id="PTHR24381:SF446">
    <property type="entry name" value="ZINC FINGER PROTEIN 555"/>
    <property type="match status" value="1"/>
</dbReference>
<keyword evidence="6" id="KW-0238">DNA-binding</keyword>
<evidence type="ECO:0000256" key="9">
    <source>
        <dbReference type="SAM" id="MobiDB-lite"/>
    </source>
</evidence>
<dbReference type="GO" id="GO:0008270">
    <property type="term" value="F:zinc ion binding"/>
    <property type="evidence" value="ECO:0007669"/>
    <property type="project" value="UniProtKB-KW"/>
</dbReference>
<comment type="subcellular location">
    <subcellularLocation>
        <location evidence="1">Nucleus</location>
    </subcellularLocation>
</comment>
<dbReference type="InterPro" id="IPR001909">
    <property type="entry name" value="KRAB"/>
</dbReference>
<protein>
    <recommendedName>
        <fullName evidence="10">C2H2-type domain-containing protein</fullName>
    </recommendedName>
</protein>
<dbReference type="Pfam" id="PF00096">
    <property type="entry name" value="zf-C2H2"/>
    <property type="match status" value="4"/>
</dbReference>
<accession>A0A8C3WXV2</accession>
<dbReference type="PANTHER" id="PTHR24381">
    <property type="entry name" value="ZINC FINGER PROTEIN"/>
    <property type="match status" value="1"/>
</dbReference>
<sequence length="399" mass="44925">ALLAPVQRKLYRDVILENCRNLAYVDWVTRCKSKDSIPQWDNLAKETFHEASRAHLARSSFQLSTLGKGRTWHQTEVPGKQRRQQLKQAATAHEKAASLVRVHEYGGMRDSSKPGPKLMPSRGDPVRKHSPKPASGILKQVLTLTGNAKLNTNKEGDRVLWPNVPLRTQLEPKSNTRITGQNSGPHLPDEMYENIRECHPCGKALAEGFSLRTLGTQVEEKTRDSPSCENSLLRNSVCAVHTQPCTEETNNENDQNGKMSAHVSNSGSHRRSSMGGKSHKCGDCGKAFVYQSFLRRHMEVHTGEKPHECKNCGKAFRYFLHLSKHLQNHIMNFEIHTGEKPYKCEECGKNFIKSAKLSEHKRIHTGEKPYKCGECGKGYVHSSRLKNHLKTHSGERPCG</sequence>
<dbReference type="InterPro" id="IPR013087">
    <property type="entry name" value="Znf_C2H2_type"/>
</dbReference>
<dbReference type="Ensembl" id="ENSCWAT00000020794.1">
    <property type="protein sequence ID" value="ENSCWAP00000019160.1"/>
    <property type="gene ID" value="ENSCWAG00000014692.1"/>
</dbReference>
<dbReference type="Gene3D" id="3.30.160.60">
    <property type="entry name" value="Classic Zinc Finger"/>
    <property type="match status" value="4"/>
</dbReference>
<dbReference type="GO" id="GO:0000981">
    <property type="term" value="F:DNA-binding transcription factor activity, RNA polymerase II-specific"/>
    <property type="evidence" value="ECO:0007669"/>
    <property type="project" value="TreeGrafter"/>
</dbReference>
<keyword evidence="3" id="KW-0677">Repeat</keyword>
<feature type="compositionally biased region" description="Polar residues" evidence="9">
    <location>
        <begin position="247"/>
        <end position="267"/>
    </location>
</feature>
<feature type="domain" description="C2H2-type" evidence="10">
    <location>
        <begin position="307"/>
        <end position="341"/>
    </location>
</feature>
<evidence type="ECO:0000256" key="6">
    <source>
        <dbReference type="ARBA" id="ARBA00023125"/>
    </source>
</evidence>
<feature type="domain" description="C2H2-type" evidence="10">
    <location>
        <begin position="342"/>
        <end position="369"/>
    </location>
</feature>
<dbReference type="FunFam" id="3.30.160.60:FF:000202">
    <property type="entry name" value="Zinc finger protein 574"/>
    <property type="match status" value="1"/>
</dbReference>
<dbReference type="AlphaFoldDB" id="A0A8C3WXV2"/>
<dbReference type="SMART" id="SM00355">
    <property type="entry name" value="ZnF_C2H2"/>
    <property type="match status" value="4"/>
</dbReference>
<feature type="domain" description="C2H2-type" evidence="10">
    <location>
        <begin position="370"/>
        <end position="397"/>
    </location>
</feature>
<dbReference type="SUPFAM" id="SSF57667">
    <property type="entry name" value="beta-beta-alpha zinc fingers"/>
    <property type="match status" value="2"/>
</dbReference>
<dbReference type="GO" id="GO:0000977">
    <property type="term" value="F:RNA polymerase II transcription regulatory region sequence-specific DNA binding"/>
    <property type="evidence" value="ECO:0007669"/>
    <property type="project" value="TreeGrafter"/>
</dbReference>
<evidence type="ECO:0000256" key="7">
    <source>
        <dbReference type="ARBA" id="ARBA00023242"/>
    </source>
</evidence>